<name>A0A7R8H2A5_LEPSM</name>
<dbReference type="EMBL" id="HG994591">
    <property type="protein sequence ID" value="CAF2821028.1"/>
    <property type="molecule type" value="Genomic_DNA"/>
</dbReference>
<evidence type="ECO:0000256" key="1">
    <source>
        <dbReference type="SAM" id="MobiDB-lite"/>
    </source>
</evidence>
<gene>
    <name evidence="2" type="ORF">LSAA_3464</name>
</gene>
<feature type="region of interest" description="Disordered" evidence="1">
    <location>
        <begin position="158"/>
        <end position="180"/>
    </location>
</feature>
<evidence type="ECO:0000313" key="2">
    <source>
        <dbReference type="EMBL" id="CAF2821028.1"/>
    </source>
</evidence>
<accession>A0A7R8H2A5</accession>
<organism evidence="2 3">
    <name type="scientific">Lepeophtheirus salmonis</name>
    <name type="common">Salmon louse</name>
    <name type="synonym">Caligus salmonis</name>
    <dbReference type="NCBI Taxonomy" id="72036"/>
    <lineage>
        <taxon>Eukaryota</taxon>
        <taxon>Metazoa</taxon>
        <taxon>Ecdysozoa</taxon>
        <taxon>Arthropoda</taxon>
        <taxon>Crustacea</taxon>
        <taxon>Multicrustacea</taxon>
        <taxon>Hexanauplia</taxon>
        <taxon>Copepoda</taxon>
        <taxon>Siphonostomatoida</taxon>
        <taxon>Caligidae</taxon>
        <taxon>Lepeophtheirus</taxon>
    </lineage>
</organism>
<proteinExistence type="predicted"/>
<sequence length="180" mass="19412">MPLSLAVYNKSLFFYRHHLPCSFSKTTSGPADKVFPINAAQVFTVALATQLPDWSSNTVWVACPVHLLDPSVLNRCHSVANSQRNLLVGHQPALVAIQAAITASPCQSTPHPCILHQLDPFISTPAQLLTLDGTIPTIAKAIPVFVGIPISPFKRLSCTKPSSDSRSLSASSPVQKEPFF</sequence>
<keyword evidence="3" id="KW-1185">Reference proteome</keyword>
<reference evidence="2" key="1">
    <citation type="submission" date="2021-02" db="EMBL/GenBank/DDBJ databases">
        <authorList>
            <person name="Bekaert M."/>
        </authorList>
    </citation>
    <scope>NUCLEOTIDE SEQUENCE</scope>
    <source>
        <strain evidence="2">IoA-00</strain>
    </source>
</reference>
<protein>
    <submittedName>
        <fullName evidence="2">(salmon louse) hypothetical protein</fullName>
    </submittedName>
</protein>
<evidence type="ECO:0000313" key="3">
    <source>
        <dbReference type="Proteomes" id="UP000675881"/>
    </source>
</evidence>
<dbReference type="AlphaFoldDB" id="A0A7R8H2A5"/>
<dbReference type="Proteomes" id="UP000675881">
    <property type="component" value="Chromosome 12"/>
</dbReference>
<feature type="compositionally biased region" description="Low complexity" evidence="1">
    <location>
        <begin position="162"/>
        <end position="172"/>
    </location>
</feature>